<dbReference type="EMBL" id="JAIRBT010000007">
    <property type="protein sequence ID" value="MBZ6066008.1"/>
    <property type="molecule type" value="Genomic_DNA"/>
</dbReference>
<feature type="transmembrane region" description="Helical" evidence="8">
    <location>
        <begin position="222"/>
        <end position="246"/>
    </location>
</feature>
<gene>
    <name evidence="9" type="ORF">LA374_07305</name>
</gene>
<keyword evidence="10" id="KW-1185">Reference proteome</keyword>
<keyword evidence="6 8" id="KW-1133">Transmembrane helix</keyword>
<evidence type="ECO:0000256" key="5">
    <source>
        <dbReference type="ARBA" id="ARBA00022847"/>
    </source>
</evidence>
<comment type="subcellular location">
    <subcellularLocation>
        <location evidence="1">Cell membrane</location>
        <topology evidence="1">Multi-pass membrane protein</topology>
    </subcellularLocation>
</comment>
<dbReference type="PANTHER" id="PTHR42865:SF7">
    <property type="entry name" value="PROTON_GLUTAMATE-ASPARTATE SYMPORTER"/>
    <property type="match status" value="1"/>
</dbReference>
<dbReference type="RefSeq" id="WP_224160485.1">
    <property type="nucleotide sequence ID" value="NZ_JAIRBS010000006.1"/>
</dbReference>
<evidence type="ECO:0000256" key="1">
    <source>
        <dbReference type="ARBA" id="ARBA00004651"/>
    </source>
</evidence>
<evidence type="ECO:0000256" key="4">
    <source>
        <dbReference type="ARBA" id="ARBA00022692"/>
    </source>
</evidence>
<feature type="transmembrane region" description="Helical" evidence="8">
    <location>
        <begin position="20"/>
        <end position="37"/>
    </location>
</feature>
<reference evidence="9 10" key="1">
    <citation type="submission" date="2021-09" db="EMBL/GenBank/DDBJ databases">
        <title>Aeromonas schubertii isolated from Asian sea bass.</title>
        <authorList>
            <person name="Pinpimai K."/>
        </authorList>
    </citation>
    <scope>NUCLEOTIDE SEQUENCE [LARGE SCALE GENOMIC DNA]</scope>
    <source>
        <strain evidence="9 10">CHULA2021a</strain>
    </source>
</reference>
<dbReference type="PRINTS" id="PR00173">
    <property type="entry name" value="EDTRNSPORT"/>
</dbReference>
<feature type="transmembrane region" description="Helical" evidence="8">
    <location>
        <begin position="87"/>
        <end position="108"/>
    </location>
</feature>
<dbReference type="Gene3D" id="1.10.3860.10">
    <property type="entry name" value="Sodium:dicarboxylate symporter"/>
    <property type="match status" value="1"/>
</dbReference>
<keyword evidence="3" id="KW-1003">Cell membrane</keyword>
<evidence type="ECO:0000256" key="2">
    <source>
        <dbReference type="ARBA" id="ARBA00022448"/>
    </source>
</evidence>
<protein>
    <submittedName>
        <fullName evidence="9">Dicarboxylate/amino acid:cation symporter</fullName>
    </submittedName>
</protein>
<feature type="transmembrane region" description="Helical" evidence="8">
    <location>
        <begin position="329"/>
        <end position="348"/>
    </location>
</feature>
<evidence type="ECO:0000256" key="7">
    <source>
        <dbReference type="ARBA" id="ARBA00023136"/>
    </source>
</evidence>
<feature type="transmembrane region" description="Helical" evidence="8">
    <location>
        <begin position="57"/>
        <end position="75"/>
    </location>
</feature>
<dbReference type="InterPro" id="IPR036458">
    <property type="entry name" value="Na:dicarbo_symporter_sf"/>
</dbReference>
<keyword evidence="7 8" id="KW-0472">Membrane</keyword>
<evidence type="ECO:0000313" key="10">
    <source>
        <dbReference type="Proteomes" id="UP000774958"/>
    </source>
</evidence>
<keyword evidence="2" id="KW-0813">Transport</keyword>
<keyword evidence="5" id="KW-0769">Symport</keyword>
<proteinExistence type="predicted"/>
<feature type="transmembrane region" description="Helical" evidence="8">
    <location>
        <begin position="354"/>
        <end position="377"/>
    </location>
</feature>
<comment type="caution">
    <text evidence="9">The sequence shown here is derived from an EMBL/GenBank/DDBJ whole genome shotgun (WGS) entry which is preliminary data.</text>
</comment>
<dbReference type="Pfam" id="PF00375">
    <property type="entry name" value="SDF"/>
    <property type="match status" value="1"/>
</dbReference>
<feature type="transmembrane region" description="Helical" evidence="8">
    <location>
        <begin position="189"/>
        <end position="210"/>
    </location>
</feature>
<feature type="transmembrane region" description="Helical" evidence="8">
    <location>
        <begin position="151"/>
        <end position="168"/>
    </location>
</feature>
<dbReference type="Proteomes" id="UP000774958">
    <property type="component" value="Unassembled WGS sequence"/>
</dbReference>
<organism evidence="9 10">
    <name type="scientific">Aeromonas schubertii</name>
    <dbReference type="NCBI Taxonomy" id="652"/>
    <lineage>
        <taxon>Bacteria</taxon>
        <taxon>Pseudomonadati</taxon>
        <taxon>Pseudomonadota</taxon>
        <taxon>Gammaproteobacteria</taxon>
        <taxon>Aeromonadales</taxon>
        <taxon>Aeromonadaceae</taxon>
        <taxon>Aeromonas</taxon>
    </lineage>
</organism>
<dbReference type="InterPro" id="IPR018107">
    <property type="entry name" value="Na-dicarboxylate_symporter_CS"/>
</dbReference>
<evidence type="ECO:0000256" key="8">
    <source>
        <dbReference type="SAM" id="Phobius"/>
    </source>
</evidence>
<evidence type="ECO:0000256" key="6">
    <source>
        <dbReference type="ARBA" id="ARBA00022989"/>
    </source>
</evidence>
<sequence>MQFQGMVFAPWRLWTRRPLWVKTLLGMLIGIALGLGLPDQALLLKPFGTLFVNTIKMLMLPLIFCSVITGICTLGRRHLDQTGIKATFLYLASTTLAICIGLLMGWLLEPGTGITLQHALPPSPQPHPTLEQVLVALVPTNPLQAMAEGRVLQVLVFAVALGLAINAIGRQGVPAQRLFASLAEAMNKLTQVLMNLAPYGVCALTAWLAAQYELALTLPLLKVIGAVYLGCLLHVLGVYSGMLVLLARLNPWHYFRGILDAQAIAFTSSSSAATQPVSIHCAEARLGVSKRVTDTVLPIGATINMDGTALYQGVTALFVAQAFGVDLHLIDYMTIVVIAVLASIGTAGTPGTGLMTLTLVLTSVGLPLEGVALIAGIDRFLDMARTTVNVSGDILVSVLIARREGELDLATFHDPEAGEELDENSRQ</sequence>
<evidence type="ECO:0000256" key="3">
    <source>
        <dbReference type="ARBA" id="ARBA00022475"/>
    </source>
</evidence>
<dbReference type="InterPro" id="IPR001991">
    <property type="entry name" value="Na-dicarboxylate_symporter"/>
</dbReference>
<dbReference type="PROSITE" id="PS00714">
    <property type="entry name" value="NA_DICARBOXYL_SYMP_2"/>
    <property type="match status" value="1"/>
</dbReference>
<dbReference type="SUPFAM" id="SSF118215">
    <property type="entry name" value="Proton glutamate symport protein"/>
    <property type="match status" value="1"/>
</dbReference>
<dbReference type="PANTHER" id="PTHR42865">
    <property type="entry name" value="PROTON/GLUTAMATE-ASPARTATE SYMPORTER"/>
    <property type="match status" value="1"/>
</dbReference>
<name>A0ABS7V9I6_9GAMM</name>
<accession>A0ABS7V9I6</accession>
<evidence type="ECO:0000313" key="9">
    <source>
        <dbReference type="EMBL" id="MBZ6066008.1"/>
    </source>
</evidence>
<keyword evidence="4 8" id="KW-0812">Transmembrane</keyword>